<dbReference type="AlphaFoldDB" id="A3K2K7"/>
<keyword evidence="3" id="KW-1185">Reference proteome</keyword>
<dbReference type="EMBL" id="AAYA01000005">
    <property type="protein sequence ID" value="EBA08416.1"/>
    <property type="molecule type" value="Genomic_DNA"/>
</dbReference>
<evidence type="ECO:0000313" key="2">
    <source>
        <dbReference type="EMBL" id="EBA08416.1"/>
    </source>
</evidence>
<dbReference type="RefSeq" id="WP_005858324.1">
    <property type="nucleotide sequence ID" value="NZ_AAYA01000005.1"/>
</dbReference>
<evidence type="ECO:0008006" key="4">
    <source>
        <dbReference type="Google" id="ProtNLM"/>
    </source>
</evidence>
<comment type="caution">
    <text evidence="2">The sequence shown here is derived from an EMBL/GenBank/DDBJ whole genome shotgun (WGS) entry which is preliminary data.</text>
</comment>
<gene>
    <name evidence="2" type="ORF">SSE37_16428</name>
</gene>
<organism evidence="2 3">
    <name type="scientific">Sagittula stellata (strain ATCC 700073 / DSM 11524 / E-37)</name>
    <dbReference type="NCBI Taxonomy" id="388399"/>
    <lineage>
        <taxon>Bacteria</taxon>
        <taxon>Pseudomonadati</taxon>
        <taxon>Pseudomonadota</taxon>
        <taxon>Alphaproteobacteria</taxon>
        <taxon>Rhodobacterales</taxon>
        <taxon>Roseobacteraceae</taxon>
        <taxon>Sagittula</taxon>
    </lineage>
</organism>
<protein>
    <recommendedName>
        <fullName evidence="4">DUF3618 domain-containing protein</fullName>
    </recommendedName>
</protein>
<name>A3K2K7_SAGS3</name>
<dbReference type="OrthoDB" id="7667777at2"/>
<feature type="region of interest" description="Disordered" evidence="1">
    <location>
        <begin position="171"/>
        <end position="218"/>
    </location>
</feature>
<evidence type="ECO:0000256" key="1">
    <source>
        <dbReference type="SAM" id="MobiDB-lite"/>
    </source>
</evidence>
<reference evidence="2 3" key="1">
    <citation type="submission" date="2006-06" db="EMBL/GenBank/DDBJ databases">
        <authorList>
            <person name="Moran M.A."/>
            <person name="Ferriera S."/>
            <person name="Johnson J."/>
            <person name="Kravitz S."/>
            <person name="Beeson K."/>
            <person name="Sutton G."/>
            <person name="Rogers Y.-H."/>
            <person name="Friedman R."/>
            <person name="Frazier M."/>
            <person name="Venter J.C."/>
        </authorList>
    </citation>
    <scope>NUCLEOTIDE SEQUENCE [LARGE SCALE GENOMIC DNA]</scope>
    <source>
        <strain evidence="2 3">E-37</strain>
    </source>
</reference>
<evidence type="ECO:0000313" key="3">
    <source>
        <dbReference type="Proteomes" id="UP000005713"/>
    </source>
</evidence>
<sequence length="218" mass="23414">MRRRIEELEREAAQHRANLAEAMNGLRESAKLPSLTGPEGILTSDEGAGVAASALETAKRYPWAAALIGAGLAYKLMPSGKDDDDEEIPGGISAEYLRLSLYDGLDHLDPQARRRVVAKRLDAIALQEEIEASRPQKSSARKLAGFPKHHPLVSAVAVAGLSAALSYFMSEQAGESDPEAQEDAPTPADEANVAAASEPENTFHQEPAPQHPSYPERI</sequence>
<proteinExistence type="predicted"/>
<accession>A3K2K7</accession>
<dbReference type="Proteomes" id="UP000005713">
    <property type="component" value="Unassembled WGS sequence"/>
</dbReference>